<dbReference type="AlphaFoldDB" id="A0AA88DB93"/>
<keyword evidence="3" id="KW-1185">Reference proteome</keyword>
<dbReference type="EMBL" id="BTGU01000038">
    <property type="protein sequence ID" value="GMN51505.1"/>
    <property type="molecule type" value="Genomic_DNA"/>
</dbReference>
<feature type="region of interest" description="Disordered" evidence="1">
    <location>
        <begin position="50"/>
        <end position="74"/>
    </location>
</feature>
<name>A0AA88DB93_FICCA</name>
<evidence type="ECO:0000313" key="3">
    <source>
        <dbReference type="Proteomes" id="UP001187192"/>
    </source>
</evidence>
<protein>
    <submittedName>
        <fullName evidence="2">Uncharacterized protein</fullName>
    </submittedName>
</protein>
<sequence length="130" mass="14314">MIRKNTLSGNQRFKQGQVEGGLANQGGRTEQPQQSLTSMDRHNKIFGGNKLNHIRAHMGGGTTKQRRGMRHIPRYSTRIDRLEGCTKNLAGLVTKSITTVNATLSIDRQQTPPTNSWSVGSKQSGQAKTN</sequence>
<feature type="compositionally biased region" description="Polar residues" evidence="1">
    <location>
        <begin position="1"/>
        <end position="14"/>
    </location>
</feature>
<feature type="region of interest" description="Disordered" evidence="1">
    <location>
        <begin position="1"/>
        <end position="38"/>
    </location>
</feature>
<comment type="caution">
    <text evidence="2">The sequence shown here is derived from an EMBL/GenBank/DDBJ whole genome shotgun (WGS) entry which is preliminary data.</text>
</comment>
<organism evidence="2 3">
    <name type="scientific">Ficus carica</name>
    <name type="common">Common fig</name>
    <dbReference type="NCBI Taxonomy" id="3494"/>
    <lineage>
        <taxon>Eukaryota</taxon>
        <taxon>Viridiplantae</taxon>
        <taxon>Streptophyta</taxon>
        <taxon>Embryophyta</taxon>
        <taxon>Tracheophyta</taxon>
        <taxon>Spermatophyta</taxon>
        <taxon>Magnoliopsida</taxon>
        <taxon>eudicotyledons</taxon>
        <taxon>Gunneridae</taxon>
        <taxon>Pentapetalae</taxon>
        <taxon>rosids</taxon>
        <taxon>fabids</taxon>
        <taxon>Rosales</taxon>
        <taxon>Moraceae</taxon>
        <taxon>Ficeae</taxon>
        <taxon>Ficus</taxon>
    </lineage>
</organism>
<feature type="region of interest" description="Disordered" evidence="1">
    <location>
        <begin position="104"/>
        <end position="130"/>
    </location>
</feature>
<evidence type="ECO:0000313" key="2">
    <source>
        <dbReference type="EMBL" id="GMN51505.1"/>
    </source>
</evidence>
<feature type="compositionally biased region" description="Basic residues" evidence="1">
    <location>
        <begin position="64"/>
        <end position="73"/>
    </location>
</feature>
<proteinExistence type="predicted"/>
<reference evidence="2" key="1">
    <citation type="submission" date="2023-07" db="EMBL/GenBank/DDBJ databases">
        <title>draft genome sequence of fig (Ficus carica).</title>
        <authorList>
            <person name="Takahashi T."/>
            <person name="Nishimura K."/>
        </authorList>
    </citation>
    <scope>NUCLEOTIDE SEQUENCE</scope>
</reference>
<feature type="compositionally biased region" description="Polar residues" evidence="1">
    <location>
        <begin position="26"/>
        <end position="38"/>
    </location>
</feature>
<evidence type="ECO:0000256" key="1">
    <source>
        <dbReference type="SAM" id="MobiDB-lite"/>
    </source>
</evidence>
<gene>
    <name evidence="2" type="ORF">TIFTF001_020665</name>
</gene>
<dbReference type="Proteomes" id="UP001187192">
    <property type="component" value="Unassembled WGS sequence"/>
</dbReference>
<accession>A0AA88DB93</accession>